<evidence type="ECO:0000259" key="2">
    <source>
        <dbReference type="Pfam" id="PF02720"/>
    </source>
</evidence>
<evidence type="ECO:0000313" key="3">
    <source>
        <dbReference type="EMBL" id="KMO81571.1"/>
    </source>
</evidence>
<organism evidence="3 4">
    <name type="scientific">Mycolicibacterium chubuense</name>
    <name type="common">Mycobacterium chubuense</name>
    <dbReference type="NCBI Taxonomy" id="1800"/>
    <lineage>
        <taxon>Bacteria</taxon>
        <taxon>Bacillati</taxon>
        <taxon>Actinomycetota</taxon>
        <taxon>Actinomycetes</taxon>
        <taxon>Mycobacteriales</taxon>
        <taxon>Mycobacteriaceae</taxon>
        <taxon>Mycolicibacterium</taxon>
    </lineage>
</organism>
<name>A0A0J6ZAA5_MYCCU</name>
<protein>
    <recommendedName>
        <fullName evidence="2">DUF222 domain-containing protein</fullName>
    </recommendedName>
</protein>
<dbReference type="EMBL" id="JYNX01000031">
    <property type="protein sequence ID" value="KMO81571.1"/>
    <property type="molecule type" value="Genomic_DNA"/>
</dbReference>
<dbReference type="Pfam" id="PF02720">
    <property type="entry name" value="DUF222"/>
    <property type="match status" value="1"/>
</dbReference>
<keyword evidence="4" id="KW-1185">Reference proteome</keyword>
<gene>
    <name evidence="3" type="ORF">MCHUDSM44219_01924</name>
</gene>
<dbReference type="RefSeq" id="WP_048417940.1">
    <property type="nucleotide sequence ID" value="NZ_JYNX01000031.1"/>
</dbReference>
<feature type="region of interest" description="Disordered" evidence="1">
    <location>
        <begin position="431"/>
        <end position="475"/>
    </location>
</feature>
<proteinExistence type="predicted"/>
<dbReference type="InterPro" id="IPR003615">
    <property type="entry name" value="HNH_nuc"/>
</dbReference>
<dbReference type="OrthoDB" id="4775237at2"/>
<dbReference type="Proteomes" id="UP000036176">
    <property type="component" value="Unassembled WGS sequence"/>
</dbReference>
<dbReference type="InterPro" id="IPR003870">
    <property type="entry name" value="DUF222"/>
</dbReference>
<dbReference type="CDD" id="cd00085">
    <property type="entry name" value="HNHc"/>
    <property type="match status" value="1"/>
</dbReference>
<comment type="caution">
    <text evidence="3">The sequence shown here is derived from an EMBL/GenBank/DDBJ whole genome shotgun (WGS) entry which is preliminary data.</text>
</comment>
<sequence length="475" mass="51883">MFDAGDPATLIDAMAAASRAESAAIAERLRAVAALYEVRCVDYAEAQFWRTDVFEAVAAEVSAAQNISRGRAGCQVRVAVSLYQRLPQVAAVFARGDIDYRVLQMVINRTANVEDDIIAGLDASLAEQVRKWMRLSKKKLRDRIDVWVADYDPAAVRVPPTVAENCYLEVEAHPEAAGMAMVGGVLDAVDASAFDQRLDLIADSVCANDPRSKQQRRAAACGAMGRLESSLACLCGSTDCPAAKVRESAAQVVVHVLAEQATLEGTSRRPGYLSGFGVLPAESVRKAATTAKLKPVRFPSNEPESGYRPSAGLRDFLQWRDLTCRFPGCDRPVAGCDLDHTTSWPFGPTHASGLKHYCRTDHLIKTFYTGPNGWSDEQRPDGTIVITAPTGHVYTTDALGGILFPGLAVPTGTITTSTPVDGAGRTAMMPMRKTTREQDRRERVKQERRRRLELNAEQERQRQAWLAATYEPPPF</sequence>
<dbReference type="AlphaFoldDB" id="A0A0J6ZAA5"/>
<evidence type="ECO:0000313" key="4">
    <source>
        <dbReference type="Proteomes" id="UP000036176"/>
    </source>
</evidence>
<feature type="domain" description="DUF222" evidence="2">
    <location>
        <begin position="17"/>
        <end position="321"/>
    </location>
</feature>
<evidence type="ECO:0000256" key="1">
    <source>
        <dbReference type="SAM" id="MobiDB-lite"/>
    </source>
</evidence>
<reference evidence="3 4" key="1">
    <citation type="journal article" date="2015" name="Genome Biol. Evol.">
        <title>Characterization of Three Mycobacterium spp. with Potential Use in Bioremediation by Genome Sequencing and Comparative Genomics.</title>
        <authorList>
            <person name="Das S."/>
            <person name="Pettersson B.M."/>
            <person name="Behra P.R."/>
            <person name="Ramesh M."/>
            <person name="Dasgupta S."/>
            <person name="Bhattacharya A."/>
            <person name="Kirsebom L.A."/>
        </authorList>
    </citation>
    <scope>NUCLEOTIDE SEQUENCE [LARGE SCALE GENOMIC DNA]</scope>
    <source>
        <strain evidence="3 4">DSM 44219</strain>
    </source>
</reference>
<feature type="compositionally biased region" description="Basic and acidic residues" evidence="1">
    <location>
        <begin position="434"/>
        <end position="462"/>
    </location>
</feature>
<accession>A0A0J6ZAA5</accession>
<dbReference type="PATRIC" id="fig|1800.3.peg.1930"/>